<comment type="similarity">
    <text evidence="3 11">Belongs to the PrsA family.</text>
</comment>
<dbReference type="InterPro" id="IPR046357">
    <property type="entry name" value="PPIase_dom_sf"/>
</dbReference>
<dbReference type="InterPro" id="IPR050245">
    <property type="entry name" value="PrsA_foldase"/>
</dbReference>
<keyword evidence="4 11" id="KW-1003">Cell membrane</keyword>
<evidence type="ECO:0000256" key="7">
    <source>
        <dbReference type="ARBA" id="ARBA00023136"/>
    </source>
</evidence>
<feature type="domain" description="PpiC" evidence="13">
    <location>
        <begin position="156"/>
        <end position="245"/>
    </location>
</feature>
<keyword evidence="8 11" id="KW-0564">Palmitate</keyword>
<keyword evidence="5 11" id="KW-0732">Signal</keyword>
<dbReference type="Proteomes" id="UP000297014">
    <property type="component" value="Unassembled WGS sequence"/>
</dbReference>
<dbReference type="GO" id="GO:0005886">
    <property type="term" value="C:plasma membrane"/>
    <property type="evidence" value="ECO:0007669"/>
    <property type="project" value="UniProtKB-SubCell"/>
</dbReference>
<evidence type="ECO:0000256" key="2">
    <source>
        <dbReference type="ARBA" id="ARBA00004193"/>
    </source>
</evidence>
<dbReference type="PROSITE" id="PS50198">
    <property type="entry name" value="PPIC_PPIASE_2"/>
    <property type="match status" value="1"/>
</dbReference>
<proteinExistence type="inferred from homology"/>
<dbReference type="GO" id="GO:0006457">
    <property type="term" value="P:protein folding"/>
    <property type="evidence" value="ECO:0007669"/>
    <property type="project" value="UniProtKB-UniRule"/>
</dbReference>
<dbReference type="EMBL" id="JALP01000397">
    <property type="protein sequence ID" value="THG88323.1"/>
    <property type="molecule type" value="Genomic_DNA"/>
</dbReference>
<evidence type="ECO:0000256" key="9">
    <source>
        <dbReference type="ARBA" id="ARBA00023235"/>
    </source>
</evidence>
<evidence type="ECO:0000259" key="13">
    <source>
        <dbReference type="PROSITE" id="PS50198"/>
    </source>
</evidence>
<evidence type="ECO:0000256" key="5">
    <source>
        <dbReference type="ARBA" id="ARBA00022729"/>
    </source>
</evidence>
<evidence type="ECO:0000256" key="1">
    <source>
        <dbReference type="ARBA" id="ARBA00000971"/>
    </source>
</evidence>
<comment type="function">
    <text evidence="11">Plays a major role in protein secretion by helping the post-translocational extracellular folding of several secreted proteins.</text>
</comment>
<protein>
    <recommendedName>
        <fullName evidence="11">Foldase protein PrsA</fullName>
        <ecNumber evidence="11">5.2.1.8</ecNumber>
    </recommendedName>
</protein>
<comment type="catalytic activity">
    <reaction evidence="1 11">
        <text>[protein]-peptidylproline (omega=180) = [protein]-peptidylproline (omega=0)</text>
        <dbReference type="Rhea" id="RHEA:16237"/>
        <dbReference type="Rhea" id="RHEA-COMP:10747"/>
        <dbReference type="Rhea" id="RHEA-COMP:10748"/>
        <dbReference type="ChEBI" id="CHEBI:83833"/>
        <dbReference type="ChEBI" id="CHEBI:83834"/>
        <dbReference type="EC" id="5.2.1.8"/>
    </reaction>
</comment>
<dbReference type="GO" id="GO:0003755">
    <property type="term" value="F:peptidyl-prolyl cis-trans isomerase activity"/>
    <property type="evidence" value="ECO:0007669"/>
    <property type="project" value="UniProtKB-UniRule"/>
</dbReference>
<dbReference type="SUPFAM" id="SSF54534">
    <property type="entry name" value="FKBP-like"/>
    <property type="match status" value="1"/>
</dbReference>
<keyword evidence="9 11" id="KW-0413">Isomerase</keyword>
<dbReference type="PANTHER" id="PTHR47245:SF1">
    <property type="entry name" value="FOLDASE PROTEIN PRSA"/>
    <property type="match status" value="1"/>
</dbReference>
<dbReference type="PROSITE" id="PS01096">
    <property type="entry name" value="PPIC_PPIASE_1"/>
    <property type="match status" value="1"/>
</dbReference>
<evidence type="ECO:0000256" key="12">
    <source>
        <dbReference type="SAM" id="SignalP"/>
    </source>
</evidence>
<dbReference type="EC" id="5.2.1.8" evidence="11"/>
<keyword evidence="6 11" id="KW-0697">Rotamase</keyword>
<evidence type="ECO:0000256" key="4">
    <source>
        <dbReference type="ARBA" id="ARBA00022475"/>
    </source>
</evidence>
<dbReference type="InterPro" id="IPR000297">
    <property type="entry name" value="PPIase_PpiC"/>
</dbReference>
<dbReference type="AlphaFoldDB" id="A0A4S4JT84"/>
<dbReference type="InterPro" id="IPR027304">
    <property type="entry name" value="Trigger_fact/SurA_dom_sf"/>
</dbReference>
<dbReference type="HAMAP" id="MF_01145">
    <property type="entry name" value="Foldase_PrsA"/>
    <property type="match status" value="1"/>
</dbReference>
<dbReference type="InterPro" id="IPR023058">
    <property type="entry name" value="PPIase_PpiC_CS"/>
</dbReference>
<feature type="signal peptide" evidence="12">
    <location>
        <begin position="1"/>
        <end position="18"/>
    </location>
</feature>
<dbReference type="SUPFAM" id="SSF109998">
    <property type="entry name" value="Triger factor/SurA peptide-binding domain-like"/>
    <property type="match status" value="1"/>
</dbReference>
<evidence type="ECO:0000313" key="14">
    <source>
        <dbReference type="EMBL" id="THG88323.1"/>
    </source>
</evidence>
<evidence type="ECO:0000256" key="10">
    <source>
        <dbReference type="ARBA" id="ARBA00023288"/>
    </source>
</evidence>
<dbReference type="Gene3D" id="3.10.50.40">
    <property type="match status" value="1"/>
</dbReference>
<reference evidence="14 15" key="1">
    <citation type="submission" date="2014-01" db="EMBL/GenBank/DDBJ databases">
        <title>Draft genome sequencing of Bacillus alcalophilus CGMCC 1.3604.</title>
        <authorList>
            <person name="Yang J."/>
            <person name="Diao L."/>
            <person name="Yang S."/>
        </authorList>
    </citation>
    <scope>NUCLEOTIDE SEQUENCE [LARGE SCALE GENOMIC DNA]</scope>
    <source>
        <strain evidence="14 15">CGMCC 1.3604</strain>
    </source>
</reference>
<comment type="subcellular location">
    <subcellularLocation>
        <location evidence="2 11">Cell membrane</location>
        <topology evidence="2 11">Lipid-anchor</topology>
    </subcellularLocation>
</comment>
<dbReference type="OrthoDB" id="14196at2"/>
<evidence type="ECO:0000313" key="15">
    <source>
        <dbReference type="Proteomes" id="UP000297014"/>
    </source>
</evidence>
<dbReference type="InterPro" id="IPR023059">
    <property type="entry name" value="Foldase_PrsA"/>
</dbReference>
<comment type="caution">
    <text evidence="14">The sequence shown here is derived from an EMBL/GenBank/DDBJ whole genome shotgun (WGS) entry which is preliminary data.</text>
</comment>
<feature type="chain" id="PRO_5039283433" description="Foldase protein PrsA" evidence="12">
    <location>
        <begin position="19"/>
        <end position="306"/>
    </location>
</feature>
<evidence type="ECO:0000256" key="11">
    <source>
        <dbReference type="HAMAP-Rule" id="MF_01145"/>
    </source>
</evidence>
<evidence type="ECO:0000256" key="6">
    <source>
        <dbReference type="ARBA" id="ARBA00023110"/>
    </source>
</evidence>
<accession>A0A4S4JT84</accession>
<evidence type="ECO:0000256" key="8">
    <source>
        <dbReference type="ARBA" id="ARBA00023139"/>
    </source>
</evidence>
<dbReference type="RefSeq" id="WP_003322918.1">
    <property type="nucleotide sequence ID" value="NZ_ALPT02000016.1"/>
</dbReference>
<dbReference type="Pfam" id="PF13616">
    <property type="entry name" value="Rotamase_3"/>
    <property type="match status" value="1"/>
</dbReference>
<evidence type="ECO:0000256" key="3">
    <source>
        <dbReference type="ARBA" id="ARBA00006071"/>
    </source>
</evidence>
<keyword evidence="7 11" id="KW-0472">Membrane</keyword>
<gene>
    <name evidence="11" type="primary">prsA</name>
    <name evidence="14" type="ORF">AJ85_07180</name>
</gene>
<keyword evidence="10 11" id="KW-0449">Lipoprotein</keyword>
<dbReference type="PROSITE" id="PS51257">
    <property type="entry name" value="PROKAR_LIPOPROTEIN"/>
    <property type="match status" value="1"/>
</dbReference>
<organism evidence="14 15">
    <name type="scientific">Alkalihalobacillus alcalophilus ATCC 27647 = CGMCC 1.3604</name>
    <dbReference type="NCBI Taxonomy" id="1218173"/>
    <lineage>
        <taxon>Bacteria</taxon>
        <taxon>Bacillati</taxon>
        <taxon>Bacillota</taxon>
        <taxon>Bacilli</taxon>
        <taxon>Bacillales</taxon>
        <taxon>Bacillaceae</taxon>
        <taxon>Alkalihalobacillus</taxon>
    </lineage>
</organism>
<name>A0A4S4JT84_ALKAL</name>
<dbReference type="PANTHER" id="PTHR47245">
    <property type="entry name" value="PEPTIDYLPROLYL ISOMERASE"/>
    <property type="match status" value="1"/>
</dbReference>
<sequence length="306" mass="34024">MKKYILTAVGLAAFTLLAACNNEDTTADDAPIVVVNGTEITEGELVSILKSRYGDETLSELVERQAILGQQENSGVTQEEIDEELDYLKTNLQIETDEELFEALENNFNIHVTSVDQFIEGYIIPPLVIEALAKKDVNVTDEDKQAYYEENQEMYEEQVEASHILVTEEEEAEEILEKINAGEDFAELAIEYSIDGSASRGGELGYFPRGQMVPEFSEAAFELEIDEVSEIVQSEYGYHIIKVTGKKSTFEDFEEEIAAALEAQQAKSGPEVLAEILDEADIDVRDSRYSDLFSNEAPGAGADEEE</sequence>